<comment type="caution">
    <text evidence="2">The sequence shown here is derived from an EMBL/GenBank/DDBJ whole genome shotgun (WGS) entry which is preliminary data.</text>
</comment>
<dbReference type="Proteomes" id="UP000474967">
    <property type="component" value="Unassembled WGS sequence"/>
</dbReference>
<dbReference type="InterPro" id="IPR037401">
    <property type="entry name" value="SnoaL-like"/>
</dbReference>
<proteinExistence type="predicted"/>
<sequence length="141" mass="15661">MEMTQMSSQDREAIVSIVNEMAESMTGEHSTRHWAPDVLWFDIPPFASKGVQPAKEMFDKVFGGFESINVEILEMDVMLNGNMGVVCTVQRSNIVTKSGDNKQVLARQTDCFEKRDNGWQLIHQHASVPAGAAWDGTITTA</sequence>
<dbReference type="InterPro" id="IPR032710">
    <property type="entry name" value="NTF2-like_dom_sf"/>
</dbReference>
<feature type="domain" description="SnoaL-like" evidence="1">
    <location>
        <begin position="21"/>
        <end position="130"/>
    </location>
</feature>
<dbReference type="Gene3D" id="3.10.450.50">
    <property type="match status" value="1"/>
</dbReference>
<protein>
    <submittedName>
        <fullName evidence="2">DUF4440 domain-containing protein</fullName>
    </submittedName>
</protein>
<accession>A0A6L9XTP4</accession>
<evidence type="ECO:0000313" key="2">
    <source>
        <dbReference type="EMBL" id="NEN04770.1"/>
    </source>
</evidence>
<dbReference type="AlphaFoldDB" id="A0A6L9XTP4"/>
<dbReference type="Pfam" id="PF13474">
    <property type="entry name" value="SnoaL_3"/>
    <property type="match status" value="1"/>
</dbReference>
<name>A0A6L9XTP4_9MICO</name>
<evidence type="ECO:0000313" key="3">
    <source>
        <dbReference type="Proteomes" id="UP000474967"/>
    </source>
</evidence>
<dbReference type="EMBL" id="JAAGWY010000001">
    <property type="protein sequence ID" value="NEN04770.1"/>
    <property type="molecule type" value="Genomic_DNA"/>
</dbReference>
<organism evidence="2 3">
    <name type="scientific">Leifsonia tongyongensis</name>
    <dbReference type="NCBI Taxonomy" id="1268043"/>
    <lineage>
        <taxon>Bacteria</taxon>
        <taxon>Bacillati</taxon>
        <taxon>Actinomycetota</taxon>
        <taxon>Actinomycetes</taxon>
        <taxon>Micrococcales</taxon>
        <taxon>Microbacteriaceae</taxon>
        <taxon>Leifsonia</taxon>
    </lineage>
</organism>
<gene>
    <name evidence="2" type="ORF">G3T36_02700</name>
</gene>
<keyword evidence="3" id="KW-1185">Reference proteome</keyword>
<reference evidence="2 3" key="1">
    <citation type="journal article" date="2014" name="J. Microbiol.">
        <title>Diaminobutyricibacter tongyongensis gen. nov., sp. nov. and Homoserinibacter gongjuensis gen. nov., sp. nov. belong to the family Microbacteriaceae.</title>
        <authorList>
            <person name="Kim S.J."/>
            <person name="Ahn J.H."/>
            <person name="Weon H.Y."/>
            <person name="Hamada M."/>
            <person name="Suzuki K."/>
            <person name="Kwon S.W."/>
        </authorList>
    </citation>
    <scope>NUCLEOTIDE SEQUENCE [LARGE SCALE GENOMIC DNA]</scope>
    <source>
        <strain evidence="2 3">NBRC 108724</strain>
    </source>
</reference>
<evidence type="ECO:0000259" key="1">
    <source>
        <dbReference type="Pfam" id="PF13474"/>
    </source>
</evidence>
<dbReference type="SUPFAM" id="SSF54427">
    <property type="entry name" value="NTF2-like"/>
    <property type="match status" value="1"/>
</dbReference>
<dbReference type="RefSeq" id="WP_163287868.1">
    <property type="nucleotide sequence ID" value="NZ_JAAGWY010000001.1"/>
</dbReference>